<dbReference type="HOGENOM" id="CLU_090091_1_0_1"/>
<reference evidence="2 3" key="1">
    <citation type="journal article" date="2012" name="PLoS Pathog.">
        <title>Diverse lifestyles and strategies of plant pathogenesis encoded in the genomes of eighteen Dothideomycetes fungi.</title>
        <authorList>
            <person name="Ohm R.A."/>
            <person name="Feau N."/>
            <person name="Henrissat B."/>
            <person name="Schoch C.L."/>
            <person name="Horwitz B.A."/>
            <person name="Barry K.W."/>
            <person name="Condon B.J."/>
            <person name="Copeland A.C."/>
            <person name="Dhillon B."/>
            <person name="Glaser F."/>
            <person name="Hesse C.N."/>
            <person name="Kosti I."/>
            <person name="LaButti K."/>
            <person name="Lindquist E.A."/>
            <person name="Lucas S."/>
            <person name="Salamov A.A."/>
            <person name="Bradshaw R.E."/>
            <person name="Ciuffetti L."/>
            <person name="Hamelin R.C."/>
            <person name="Kema G.H.J."/>
            <person name="Lawrence C."/>
            <person name="Scott J.A."/>
            <person name="Spatafora J.W."/>
            <person name="Turgeon B.G."/>
            <person name="de Wit P.J.G.M."/>
            <person name="Zhong S."/>
            <person name="Goodwin S.B."/>
            <person name="Grigoriev I.V."/>
        </authorList>
    </citation>
    <scope>NUCLEOTIDE SEQUENCE [LARGE SCALE GENOMIC DNA]</scope>
    <source>
        <strain evidence="2 3">SO2202</strain>
    </source>
</reference>
<dbReference type="eggNOG" id="ENOG502RZ9X">
    <property type="taxonomic scope" value="Eukaryota"/>
</dbReference>
<dbReference type="AlphaFoldDB" id="M3D703"/>
<proteinExistence type="predicted"/>
<evidence type="ECO:0000313" key="2">
    <source>
        <dbReference type="EMBL" id="EMF13659.1"/>
    </source>
</evidence>
<dbReference type="RefSeq" id="XP_016761780.1">
    <property type="nucleotide sequence ID" value="XM_016907649.1"/>
</dbReference>
<dbReference type="InterPro" id="IPR038291">
    <property type="entry name" value="SAP30_C_sf"/>
</dbReference>
<accession>M3D703</accession>
<dbReference type="GeneID" id="27904786"/>
<dbReference type="Proteomes" id="UP000016931">
    <property type="component" value="Unassembled WGS sequence"/>
</dbReference>
<sequence length="170" mass="18655">MPPKAPQDARSDNLTIKERQVAAAAHARASKQKGQASQPHGTMRYGDLPRISNGTGPAPQPAAGMQWEQMPRTVLEVYRVAHNLDTPASFTSPRNQALLTNPGIGRHSPTMRRAKHQQRQSEVKLATQVRKHFNAAAVNETEVVAGMQYVAKNKDKAFKQKSTPNATKKS</sequence>
<dbReference type="OMA" id="HARSMKN"/>
<keyword evidence="3" id="KW-1185">Reference proteome</keyword>
<dbReference type="OrthoDB" id="510958at2759"/>
<feature type="region of interest" description="Disordered" evidence="1">
    <location>
        <begin position="86"/>
        <end position="109"/>
    </location>
</feature>
<evidence type="ECO:0008006" key="4">
    <source>
        <dbReference type="Google" id="ProtNLM"/>
    </source>
</evidence>
<evidence type="ECO:0000313" key="3">
    <source>
        <dbReference type="Proteomes" id="UP000016931"/>
    </source>
</evidence>
<evidence type="ECO:0000256" key="1">
    <source>
        <dbReference type="SAM" id="MobiDB-lite"/>
    </source>
</evidence>
<dbReference type="EMBL" id="KB456263">
    <property type="protein sequence ID" value="EMF13659.1"/>
    <property type="molecule type" value="Genomic_DNA"/>
</dbReference>
<name>M3D703_SPHMS</name>
<organism evidence="2 3">
    <name type="scientific">Sphaerulina musiva (strain SO2202)</name>
    <name type="common">Poplar stem canker fungus</name>
    <name type="synonym">Septoria musiva</name>
    <dbReference type="NCBI Taxonomy" id="692275"/>
    <lineage>
        <taxon>Eukaryota</taxon>
        <taxon>Fungi</taxon>
        <taxon>Dikarya</taxon>
        <taxon>Ascomycota</taxon>
        <taxon>Pezizomycotina</taxon>
        <taxon>Dothideomycetes</taxon>
        <taxon>Dothideomycetidae</taxon>
        <taxon>Mycosphaerellales</taxon>
        <taxon>Mycosphaerellaceae</taxon>
        <taxon>Sphaerulina</taxon>
    </lineage>
</organism>
<gene>
    <name evidence="2" type="ORF">SEPMUDRAFT_155905</name>
</gene>
<dbReference type="STRING" id="692275.M3D703"/>
<feature type="region of interest" description="Disordered" evidence="1">
    <location>
        <begin position="20"/>
        <end position="64"/>
    </location>
</feature>
<dbReference type="Gene3D" id="6.10.160.20">
    <property type="match status" value="1"/>
</dbReference>
<protein>
    <recommendedName>
        <fullName evidence="4">Histone deacetylase complex subunit SAP30 Sin3 binding domain-containing protein</fullName>
    </recommendedName>
</protein>
<feature type="compositionally biased region" description="Polar residues" evidence="1">
    <location>
        <begin position="86"/>
        <end position="99"/>
    </location>
</feature>